<protein>
    <submittedName>
        <fullName evidence="5">C6 transcription factor</fullName>
    </submittedName>
</protein>
<dbReference type="Proteomes" id="UP000756921">
    <property type="component" value="Unassembled WGS sequence"/>
</dbReference>
<dbReference type="GO" id="GO:0008270">
    <property type="term" value="F:zinc ion binding"/>
    <property type="evidence" value="ECO:0007669"/>
    <property type="project" value="InterPro"/>
</dbReference>
<evidence type="ECO:0000256" key="3">
    <source>
        <dbReference type="SAM" id="MobiDB-lite"/>
    </source>
</evidence>
<organism evidence="5 6">
    <name type="scientific">Paraphaeosphaeria minitans</name>
    <dbReference type="NCBI Taxonomy" id="565426"/>
    <lineage>
        <taxon>Eukaryota</taxon>
        <taxon>Fungi</taxon>
        <taxon>Dikarya</taxon>
        <taxon>Ascomycota</taxon>
        <taxon>Pezizomycotina</taxon>
        <taxon>Dothideomycetes</taxon>
        <taxon>Pleosporomycetidae</taxon>
        <taxon>Pleosporales</taxon>
        <taxon>Massarineae</taxon>
        <taxon>Didymosphaeriaceae</taxon>
        <taxon>Paraphaeosphaeria</taxon>
    </lineage>
</organism>
<feature type="compositionally biased region" description="Low complexity" evidence="3">
    <location>
        <begin position="19"/>
        <end position="35"/>
    </location>
</feature>
<dbReference type="EMBL" id="WJXW01000009">
    <property type="protein sequence ID" value="KAF9733019.1"/>
    <property type="molecule type" value="Genomic_DNA"/>
</dbReference>
<dbReference type="PANTHER" id="PTHR37534">
    <property type="entry name" value="TRANSCRIPTIONAL ACTIVATOR PROTEIN UGA3"/>
    <property type="match status" value="1"/>
</dbReference>
<dbReference type="AlphaFoldDB" id="A0A9P6GCT1"/>
<dbReference type="Gene3D" id="4.10.240.10">
    <property type="entry name" value="Zn(2)-C6 fungal-type DNA-binding domain"/>
    <property type="match status" value="1"/>
</dbReference>
<dbReference type="InterPro" id="IPR001138">
    <property type="entry name" value="Zn2Cys6_DnaBD"/>
</dbReference>
<accession>A0A9P6GCT1</accession>
<evidence type="ECO:0000313" key="6">
    <source>
        <dbReference type="Proteomes" id="UP000756921"/>
    </source>
</evidence>
<evidence type="ECO:0000259" key="4">
    <source>
        <dbReference type="PROSITE" id="PS50048"/>
    </source>
</evidence>
<dbReference type="Pfam" id="PF00172">
    <property type="entry name" value="Zn_clus"/>
    <property type="match status" value="1"/>
</dbReference>
<dbReference type="PROSITE" id="PS50048">
    <property type="entry name" value="ZN2_CY6_FUNGAL_2"/>
    <property type="match status" value="1"/>
</dbReference>
<proteinExistence type="predicted"/>
<dbReference type="Pfam" id="PF11951">
    <property type="entry name" value="Fungal_trans_2"/>
    <property type="match status" value="1"/>
</dbReference>
<keyword evidence="6" id="KW-1185">Reference proteome</keyword>
<dbReference type="GO" id="GO:0045944">
    <property type="term" value="P:positive regulation of transcription by RNA polymerase II"/>
    <property type="evidence" value="ECO:0007669"/>
    <property type="project" value="TreeGrafter"/>
</dbReference>
<feature type="domain" description="Zn(2)-C6 fungal-type" evidence="4">
    <location>
        <begin position="128"/>
        <end position="156"/>
    </location>
</feature>
<dbReference type="OrthoDB" id="5333823at2759"/>
<gene>
    <name evidence="5" type="ORF">PMIN01_08701</name>
</gene>
<dbReference type="PANTHER" id="PTHR37534:SF38">
    <property type="entry name" value="ZN(2)-C6 FUNGAL-TYPE DOMAIN-CONTAINING PROTEIN"/>
    <property type="match status" value="1"/>
</dbReference>
<dbReference type="SMART" id="SM00066">
    <property type="entry name" value="GAL4"/>
    <property type="match status" value="1"/>
</dbReference>
<evidence type="ECO:0000256" key="1">
    <source>
        <dbReference type="ARBA" id="ARBA00004123"/>
    </source>
</evidence>
<feature type="compositionally biased region" description="Basic and acidic residues" evidence="3">
    <location>
        <begin position="57"/>
        <end position="72"/>
    </location>
</feature>
<reference evidence="5" key="1">
    <citation type="journal article" date="2020" name="Mol. Plant Microbe Interact.">
        <title>Genome Sequence of the Biocontrol Agent Coniothyrium minitans strain Conio (IMI 134523).</title>
        <authorList>
            <person name="Patel D."/>
            <person name="Shittu T.A."/>
            <person name="Baroncelli R."/>
            <person name="Muthumeenakshi S."/>
            <person name="Osborne T.H."/>
            <person name="Janganan T.K."/>
            <person name="Sreenivasaprasad S."/>
        </authorList>
    </citation>
    <scope>NUCLEOTIDE SEQUENCE</scope>
    <source>
        <strain evidence="5">Conio</strain>
    </source>
</reference>
<dbReference type="SUPFAM" id="SSF57701">
    <property type="entry name" value="Zn2/Cys6 DNA-binding domain"/>
    <property type="match status" value="1"/>
</dbReference>
<evidence type="ECO:0000256" key="2">
    <source>
        <dbReference type="ARBA" id="ARBA00023242"/>
    </source>
</evidence>
<feature type="region of interest" description="Disordered" evidence="3">
    <location>
        <begin position="17"/>
        <end position="94"/>
    </location>
</feature>
<comment type="caution">
    <text evidence="5">The sequence shown here is derived from an EMBL/GenBank/DDBJ whole genome shotgun (WGS) entry which is preliminary data.</text>
</comment>
<dbReference type="InterPro" id="IPR021858">
    <property type="entry name" value="Fun_TF"/>
</dbReference>
<dbReference type="GO" id="GO:0000976">
    <property type="term" value="F:transcription cis-regulatory region binding"/>
    <property type="evidence" value="ECO:0007669"/>
    <property type="project" value="TreeGrafter"/>
</dbReference>
<name>A0A9P6GCT1_9PLEO</name>
<feature type="compositionally biased region" description="Polar residues" evidence="3">
    <location>
        <begin position="36"/>
        <end position="51"/>
    </location>
</feature>
<comment type="subcellular location">
    <subcellularLocation>
        <location evidence="1">Nucleus</location>
    </subcellularLocation>
</comment>
<dbReference type="GO" id="GO:0000981">
    <property type="term" value="F:DNA-binding transcription factor activity, RNA polymerase II-specific"/>
    <property type="evidence" value="ECO:0007669"/>
    <property type="project" value="InterPro"/>
</dbReference>
<evidence type="ECO:0000313" key="5">
    <source>
        <dbReference type="EMBL" id="KAF9733019.1"/>
    </source>
</evidence>
<dbReference type="CDD" id="cd00067">
    <property type="entry name" value="GAL4"/>
    <property type="match status" value="1"/>
</dbReference>
<dbReference type="InterPro" id="IPR036864">
    <property type="entry name" value="Zn2-C6_fun-type_DNA-bd_sf"/>
</dbReference>
<keyword evidence="2" id="KW-0539">Nucleus</keyword>
<dbReference type="GO" id="GO:0005634">
    <property type="term" value="C:nucleus"/>
    <property type="evidence" value="ECO:0007669"/>
    <property type="project" value="UniProtKB-SubCell"/>
</dbReference>
<sequence length="584" mass="65517">MISTVNFGQLPSAAQARLSISSSPQPSMSSSCDSPANTPTFDSNGVSTADSLSEGRLGSRDGSDEIVPKIEETELQLSDVKPEPAVDDTPISPTEPVRLRRARGRPRIHPPRSPTAASKAAKARSKTGCTTCRKRKKKCDETKPFCLSCQKNNIHCEGYKPVEIWKSGKERAAEGHYNPLPARMQAKDYTARRMSVEVKFELPPLMGGVETDVDRTLLQHFVSRASAVLSLHGDQSTNPFTRILLPMALQHEGLMHSVLCLSASHLCSQESSQEYEDRQVFHRGKALHLLNQDLQRQKAGEGGTMRYEDSNVAQILLHLLHAICDGNTSGEYRMHMIAARQIALSQKSQNKEFQNLFDEFFYYHWVASEITSLDGTEVPMMENFSLPFEINPETAGLIGVSDGLFGFISKISNLRRTIRTRIDENIEPTMDYEALLTAHAIDTGLRNWVCPQTPGTPRYTLSMLYRQATWVYLYRTTKKSKPDPYIRSAVDDGIKYINELPAEGWIQSNVLLPLFLMGCAAFEDDQRFEINRAFTGLMAITGLGNITSAKEVVDKLWHLMDIDDPDSWDWEKIIHQKGWDFLAT</sequence>
<dbReference type="PROSITE" id="PS00463">
    <property type="entry name" value="ZN2_CY6_FUNGAL_1"/>
    <property type="match status" value="1"/>
</dbReference>